<evidence type="ECO:0000313" key="6">
    <source>
        <dbReference type="EMBL" id="GGN34114.1"/>
    </source>
</evidence>
<dbReference type="AlphaFoldDB" id="A0A917XJZ0"/>
<dbReference type="InterPro" id="IPR050107">
    <property type="entry name" value="ABC_carbohydrate_import_ATPase"/>
</dbReference>
<dbReference type="InterPro" id="IPR003439">
    <property type="entry name" value="ABC_transporter-like_ATP-bd"/>
</dbReference>
<dbReference type="Proteomes" id="UP000653411">
    <property type="component" value="Unassembled WGS sequence"/>
</dbReference>
<keyword evidence="1" id="KW-0813">Transport</keyword>
<keyword evidence="4 6" id="KW-0067">ATP-binding</keyword>
<dbReference type="SUPFAM" id="SSF52540">
    <property type="entry name" value="P-loop containing nucleoside triphosphate hydrolases"/>
    <property type="match status" value="2"/>
</dbReference>
<dbReference type="SMART" id="SM00382">
    <property type="entry name" value="AAA"/>
    <property type="match status" value="2"/>
</dbReference>
<dbReference type="CDD" id="cd03215">
    <property type="entry name" value="ABC_Carb_Monos_II"/>
    <property type="match status" value="1"/>
</dbReference>
<reference evidence="6" key="1">
    <citation type="journal article" date="2014" name="Int. J. Syst. Evol. Microbiol.">
        <title>Complete genome sequence of Corynebacterium casei LMG S-19264T (=DSM 44701T), isolated from a smear-ripened cheese.</title>
        <authorList>
            <consortium name="US DOE Joint Genome Institute (JGI-PGF)"/>
            <person name="Walter F."/>
            <person name="Albersmeier A."/>
            <person name="Kalinowski J."/>
            <person name="Ruckert C."/>
        </authorList>
    </citation>
    <scope>NUCLEOTIDE SEQUENCE</scope>
    <source>
        <strain evidence="6">CGMCC 4.7110</strain>
    </source>
</reference>
<dbReference type="PANTHER" id="PTHR43790">
    <property type="entry name" value="CARBOHYDRATE TRANSPORT ATP-BINDING PROTEIN MG119-RELATED"/>
    <property type="match status" value="1"/>
</dbReference>
<keyword evidence="2" id="KW-0677">Repeat</keyword>
<evidence type="ECO:0000256" key="4">
    <source>
        <dbReference type="ARBA" id="ARBA00022840"/>
    </source>
</evidence>
<dbReference type="PANTHER" id="PTHR43790:SF9">
    <property type="entry name" value="GALACTOFURANOSE TRANSPORTER ATP-BINDING PROTEIN YTFR"/>
    <property type="match status" value="1"/>
</dbReference>
<dbReference type="Pfam" id="PF00005">
    <property type="entry name" value="ABC_tran"/>
    <property type="match status" value="2"/>
</dbReference>
<dbReference type="GO" id="GO:0005524">
    <property type="term" value="F:ATP binding"/>
    <property type="evidence" value="ECO:0007669"/>
    <property type="project" value="UniProtKB-KW"/>
</dbReference>
<name>A0A917XJZ0_9ACTN</name>
<keyword evidence="3" id="KW-0547">Nucleotide-binding</keyword>
<dbReference type="GO" id="GO:0016887">
    <property type="term" value="F:ATP hydrolysis activity"/>
    <property type="evidence" value="ECO:0007669"/>
    <property type="project" value="InterPro"/>
</dbReference>
<reference evidence="6" key="2">
    <citation type="submission" date="2020-09" db="EMBL/GenBank/DDBJ databases">
        <authorList>
            <person name="Sun Q."/>
            <person name="Zhou Y."/>
        </authorList>
    </citation>
    <scope>NUCLEOTIDE SEQUENCE</scope>
    <source>
        <strain evidence="6">CGMCC 4.7110</strain>
    </source>
</reference>
<protein>
    <submittedName>
        <fullName evidence="6">Ribose import ATP-binding protein RbsA</fullName>
    </submittedName>
</protein>
<evidence type="ECO:0000313" key="7">
    <source>
        <dbReference type="Proteomes" id="UP000653411"/>
    </source>
</evidence>
<evidence type="ECO:0000256" key="3">
    <source>
        <dbReference type="ARBA" id="ARBA00022741"/>
    </source>
</evidence>
<gene>
    <name evidence="6" type="primary">rbsA</name>
    <name evidence="6" type="ORF">GCM10011578_074610</name>
</gene>
<dbReference type="InterPro" id="IPR027417">
    <property type="entry name" value="P-loop_NTPase"/>
</dbReference>
<evidence type="ECO:0000259" key="5">
    <source>
        <dbReference type="PROSITE" id="PS50893"/>
    </source>
</evidence>
<dbReference type="Gene3D" id="3.40.50.300">
    <property type="entry name" value="P-loop containing nucleotide triphosphate hydrolases"/>
    <property type="match status" value="2"/>
</dbReference>
<organism evidence="6 7">
    <name type="scientific">Streptomyces fuscichromogenes</name>
    <dbReference type="NCBI Taxonomy" id="1324013"/>
    <lineage>
        <taxon>Bacteria</taxon>
        <taxon>Bacillati</taxon>
        <taxon>Actinomycetota</taxon>
        <taxon>Actinomycetes</taxon>
        <taxon>Kitasatosporales</taxon>
        <taxon>Streptomycetaceae</taxon>
        <taxon>Streptomyces</taxon>
    </lineage>
</organism>
<evidence type="ECO:0000256" key="1">
    <source>
        <dbReference type="ARBA" id="ARBA00022448"/>
    </source>
</evidence>
<dbReference type="RefSeq" id="WP_189267330.1">
    <property type="nucleotide sequence ID" value="NZ_BMML01000022.1"/>
</dbReference>
<accession>A0A917XJZ0</accession>
<sequence length="523" mass="55369">MSEQSQVALEVTGLAKSFGATRALRSCSLRLLAGEVHALMGENGSGKSTLVKILTGVHAPDSGGYRVGGRAVRLGGPAAAIAAGVMAVYQEVLVVGPRSVLENVWLGADGVFRRKISEADKRARAAAVLGELLGEAPDLDTPVEQLSLSDRQACGIARALVREPRVLILDEATSALDVATRDRLFEALARRRSAGMAVLFVSHRMDEVDAISDRVSVLRSGESVATLEAADATTAELVRLMTGAEHLTDIPEGGAPAHRSGPAADAPVLLRVRGLRLRPDADPVDFELRAGETVGLAGLEGHGQDAFINALWHGPAGAGSVARVEVGGETEIRSEQRAAAAGIGYVPRDRRGEALFGTLSIRENFSAATQDKDTRFGLLSRASALGRFAEYRSGLKVRMGRESDPITTLSGGNQQKVVIARWLARRPDVLLLNDPTRGVDIGAKRDIYALLDELTARGVAVVMLSTEVDEHIELMDRVLVFREGSHSTTLDRPSLTRQSLVAAFFGRTVTSSVAGSASPDGDS</sequence>
<dbReference type="InterPro" id="IPR003593">
    <property type="entry name" value="AAA+_ATPase"/>
</dbReference>
<dbReference type="CDD" id="cd03216">
    <property type="entry name" value="ABC_Carb_Monos_I"/>
    <property type="match status" value="1"/>
</dbReference>
<evidence type="ECO:0000256" key="2">
    <source>
        <dbReference type="ARBA" id="ARBA00022737"/>
    </source>
</evidence>
<proteinExistence type="predicted"/>
<feature type="domain" description="ABC transporter" evidence="5">
    <location>
        <begin position="9"/>
        <end position="245"/>
    </location>
</feature>
<keyword evidence="7" id="KW-1185">Reference proteome</keyword>
<dbReference type="PROSITE" id="PS50893">
    <property type="entry name" value="ABC_TRANSPORTER_2"/>
    <property type="match status" value="2"/>
</dbReference>
<dbReference type="InterPro" id="IPR017871">
    <property type="entry name" value="ABC_transporter-like_CS"/>
</dbReference>
<feature type="domain" description="ABC transporter" evidence="5">
    <location>
        <begin position="264"/>
        <end position="508"/>
    </location>
</feature>
<comment type="caution">
    <text evidence="6">The sequence shown here is derived from an EMBL/GenBank/DDBJ whole genome shotgun (WGS) entry which is preliminary data.</text>
</comment>
<dbReference type="EMBL" id="BMML01000022">
    <property type="protein sequence ID" value="GGN34114.1"/>
    <property type="molecule type" value="Genomic_DNA"/>
</dbReference>
<dbReference type="PROSITE" id="PS00211">
    <property type="entry name" value="ABC_TRANSPORTER_1"/>
    <property type="match status" value="1"/>
</dbReference>